<feature type="region of interest" description="Disordered" evidence="4">
    <location>
        <begin position="14"/>
        <end position="42"/>
    </location>
</feature>
<gene>
    <name evidence="7" type="ORF">EMPS_03850</name>
</gene>
<dbReference type="InterPro" id="IPR036322">
    <property type="entry name" value="WD40_repeat_dom_sf"/>
</dbReference>
<keyword evidence="8" id="KW-1185">Reference proteome</keyword>
<dbReference type="CDD" id="cd00200">
    <property type="entry name" value="WD40"/>
    <property type="match status" value="2"/>
</dbReference>
<dbReference type="SUPFAM" id="SSF50978">
    <property type="entry name" value="WD40 repeat-like"/>
    <property type="match status" value="2"/>
</dbReference>
<dbReference type="InterPro" id="IPR056251">
    <property type="entry name" value="Arm_rpt_dom"/>
</dbReference>
<dbReference type="InterPro" id="IPR019775">
    <property type="entry name" value="WD40_repeat_CS"/>
</dbReference>
<evidence type="ECO:0000256" key="2">
    <source>
        <dbReference type="ARBA" id="ARBA00022737"/>
    </source>
</evidence>
<feature type="domain" description="Arm-like repeat" evidence="6">
    <location>
        <begin position="185"/>
        <end position="362"/>
    </location>
</feature>
<dbReference type="Gene3D" id="3.40.50.300">
    <property type="entry name" value="P-loop containing nucleotide triphosphate hydrolases"/>
    <property type="match status" value="1"/>
</dbReference>
<dbReference type="InterPro" id="IPR027417">
    <property type="entry name" value="P-loop_NTPase"/>
</dbReference>
<sequence length="1747" mass="193662">MVTLPGIVSHPNQVHVQDSISASSSTQLSDRENINSNQDPFCSTRASVPIPPASPLEITVQSTSVNFPQTMSLPVVGLTGSSFKVPTVTAITSSLPGTSCLSTELSEMNFADADTLRTQEVDCLAAEKTPPPTAVPRDADSIEDTPQLFLCGLLLRNEDSNPRAFLMPLPTPAFSKQDINEEEWLQYMEHNPLEKNHVYNLITRMVTKFVADPTWEQDSIREVVLIAPLLDKNHHRQLVRIFLQEFQHSSPLDISVLHGLAQLARDGPLGCLAPNDLTSILISLRERLERAASGKDTSETIHLIRATTVLLTTLSTALSKDQTRLEHEPLFGILSTLRKHRDPLVKFPSRYARQLLISISDQGASRKQWFLDVQKTKEFVQNRLFSDLNDLIHEGPSTGNANFQWHVCQLLGEVSVDHTWSEDIRHQTVMLLLEYAKDKGTVKCGQDIKRWAFTIVRRISELSTPSTPAGSCHLQVTNNEAISTKKQGLDFGSVKGSLEPFDFAHPLTSSLPLPASSPLLHKVITDPDVEVAIDRLLRHRTREYDTRAVYIQLLSKRSIQSSEDDLVELQERAKMFLGSKSEVLLVLGDSGAGKTTFGMHLENELWTEYKPGGRIPLFIDLKTIDKQDRDMIGQHLDDLGFFTVQQIEDMRKSRQFVLICDGYDELHKWTNLHTISQFNKPRQWQVQMIISCRTQYLGPNYRHYFEPESRSLSNPDFSHQSELFEEAVIVPFRSDQIEEYVELFTQAPKTYEYPSNYIEWNTEQYMDRIKSITHLMELAKNPFMLKMILDVLPRIARTTTKMTRVELYDQFVELHFESEHQRLLKQQSSGRMDNGTISVFTSLKDNELFDLGLHFSKQLSHHIFKDLKGVNSVTYSIAVDAGSWKERFFGADNRTKLLRQTAQLVSRENNQDPRRLIRHDVRPSRKRNSYEFSHRSILEYFYSCLIFDPRGNSPPLDLATCLHSTDSPLPVINHPIGQTNIVSEQSIIHFLAERADQSGAFHDQLQDIVELSKAEKATATAASNAITILVQSGQRFSGADLRGIQVPGADMSCGNFDSAQLQGADLSNTTLRNVWMRQADLSNSRMEGVQFGEYPYIDAGEEVRACTFSPDGRFLAAGLHSGKVDIYDASTLKRVHESVETIRDLETGDLDSTLDDLYLRSVSCLAYSPNGYQMAVGSDSKSVHVLDTQTGAFIAALSDHNDRVSGLAYSPSGLQIASGGEDQSLRVWDIQTRTLVLNLRGHTRKINAVAYSPSGHQIASGSWDKTVRLWDAQTGVRSHMLIGHEGSVACVVYSPNGLQIASGSEDKTIRLWDAETGALSFVLSGHSRIVCSLAYSPRGHLIASCSTDETARMWDVQNGAHISTFGGHTGGIDSISYSPSGHHIATASWDTTIRLWEAEPKGLSKTSSGHGDGVNSVVYSTSGNSIVTSSWDETVRVWDAQTGALHCTLGGHKGGATSAAFSPCGRHIASSSYDKIVRLWNAQAGTLDSSLLGHTENVASVMYSPTGNQIASGSWDMTVRLWDARTGSLQHSLSGHTGAVSFVKYSPCGHQVASCSLDNTVRLWDVQTGACILTLTSHTKGVTSVAYSSSGHQIASSSKDKTVKLWDTQSGALLFTLSGHTDAVRSVAYSPNGHQVLSGGMDETVRLWDLDSRQCILLLGDFKDGVNSVAWDPIVDGTYFAVGAYNRVVAKWRLVKAEGEIQAFLHWRSIADTLVLSKTRMQGVQGLSGMDIRLLQQQGAEGEPATV</sequence>
<dbReference type="Proteomes" id="UP000827284">
    <property type="component" value="Unassembled WGS sequence"/>
</dbReference>
<feature type="repeat" description="WD" evidence="3">
    <location>
        <begin position="1449"/>
        <end position="1490"/>
    </location>
</feature>
<evidence type="ECO:0000256" key="3">
    <source>
        <dbReference type="PROSITE-ProRule" id="PRU00221"/>
    </source>
</evidence>
<accession>A0A9P3LV90</accession>
<feature type="repeat" description="WD" evidence="3">
    <location>
        <begin position="1407"/>
        <end position="1448"/>
    </location>
</feature>
<protein>
    <recommendedName>
        <fullName evidence="9">WD40 repeat-like protein</fullName>
    </recommendedName>
</protein>
<evidence type="ECO:0000259" key="6">
    <source>
        <dbReference type="Pfam" id="PF23948"/>
    </source>
</evidence>
<keyword evidence="2" id="KW-0677">Repeat</keyword>
<evidence type="ECO:0000313" key="8">
    <source>
        <dbReference type="Proteomes" id="UP000827284"/>
    </source>
</evidence>
<feature type="repeat" description="WD" evidence="3">
    <location>
        <begin position="1239"/>
        <end position="1280"/>
    </location>
</feature>
<evidence type="ECO:0008006" key="9">
    <source>
        <dbReference type="Google" id="ProtNLM"/>
    </source>
</evidence>
<dbReference type="Pfam" id="PF00400">
    <property type="entry name" value="WD40"/>
    <property type="match status" value="13"/>
</dbReference>
<dbReference type="SMART" id="SM00320">
    <property type="entry name" value="WD40"/>
    <property type="match status" value="14"/>
</dbReference>
<evidence type="ECO:0000313" key="7">
    <source>
        <dbReference type="EMBL" id="GJJ71500.1"/>
    </source>
</evidence>
<feature type="repeat" description="WD" evidence="3">
    <location>
        <begin position="1197"/>
        <end position="1238"/>
    </location>
</feature>
<dbReference type="InterPro" id="IPR007111">
    <property type="entry name" value="NACHT_NTPase"/>
</dbReference>
<dbReference type="InterPro" id="IPR020472">
    <property type="entry name" value="WD40_PAC1"/>
</dbReference>
<dbReference type="Pfam" id="PF00805">
    <property type="entry name" value="Pentapeptide"/>
    <property type="match status" value="1"/>
</dbReference>
<dbReference type="EMBL" id="BQFW01000005">
    <property type="protein sequence ID" value="GJJ71500.1"/>
    <property type="molecule type" value="Genomic_DNA"/>
</dbReference>
<feature type="domain" description="NACHT" evidence="5">
    <location>
        <begin position="583"/>
        <end position="675"/>
    </location>
</feature>
<feature type="repeat" description="WD" evidence="3">
    <location>
        <begin position="1617"/>
        <end position="1658"/>
    </location>
</feature>
<feature type="repeat" description="WD" evidence="3">
    <location>
        <begin position="1281"/>
        <end position="1322"/>
    </location>
</feature>
<dbReference type="Pfam" id="PF05729">
    <property type="entry name" value="NACHT"/>
    <property type="match status" value="1"/>
</dbReference>
<reference evidence="7" key="2">
    <citation type="journal article" date="2022" name="Microbiol. Resour. Announc.">
        <title>Whole-Genome Sequence of Entomortierella parvispora E1425, a Mucoromycotan Fungus Associated with Burkholderiaceae-Related Endosymbiotic Bacteria.</title>
        <authorList>
            <person name="Herlambang A."/>
            <person name="Guo Y."/>
            <person name="Takashima Y."/>
            <person name="Narisawa K."/>
            <person name="Ohta H."/>
            <person name="Nishizawa T."/>
        </authorList>
    </citation>
    <scope>NUCLEOTIDE SEQUENCE</scope>
    <source>
        <strain evidence="7">E1425</strain>
    </source>
</reference>
<feature type="repeat" description="WD" evidence="3">
    <location>
        <begin position="1491"/>
        <end position="1532"/>
    </location>
</feature>
<evidence type="ECO:0000259" key="5">
    <source>
        <dbReference type="Pfam" id="PF05729"/>
    </source>
</evidence>
<proteinExistence type="predicted"/>
<organism evidence="7 8">
    <name type="scientific">Entomortierella parvispora</name>
    <dbReference type="NCBI Taxonomy" id="205924"/>
    <lineage>
        <taxon>Eukaryota</taxon>
        <taxon>Fungi</taxon>
        <taxon>Fungi incertae sedis</taxon>
        <taxon>Mucoromycota</taxon>
        <taxon>Mortierellomycotina</taxon>
        <taxon>Mortierellomycetes</taxon>
        <taxon>Mortierellales</taxon>
        <taxon>Mortierellaceae</taxon>
        <taxon>Entomortierella</taxon>
    </lineage>
</organism>
<name>A0A9P3LV90_9FUNG</name>
<dbReference type="InterPro" id="IPR001680">
    <property type="entry name" value="WD40_rpt"/>
</dbReference>
<dbReference type="InterPro" id="IPR001646">
    <property type="entry name" value="5peptide_repeat"/>
</dbReference>
<feature type="repeat" description="WD" evidence="3">
    <location>
        <begin position="1323"/>
        <end position="1364"/>
    </location>
</feature>
<dbReference type="PANTHER" id="PTHR19848:SF8">
    <property type="entry name" value="F-BOX AND WD REPEAT DOMAIN CONTAINING 7"/>
    <property type="match status" value="1"/>
</dbReference>
<evidence type="ECO:0000256" key="1">
    <source>
        <dbReference type="ARBA" id="ARBA00022574"/>
    </source>
</evidence>
<feature type="repeat" description="WD" evidence="3">
    <location>
        <begin position="1575"/>
        <end position="1616"/>
    </location>
</feature>
<dbReference type="SUPFAM" id="SSF141571">
    <property type="entry name" value="Pentapeptide repeat-like"/>
    <property type="match status" value="1"/>
</dbReference>
<keyword evidence="1 3" id="KW-0853">WD repeat</keyword>
<dbReference type="Gene3D" id="2.160.20.80">
    <property type="entry name" value="E3 ubiquitin-protein ligase SopA"/>
    <property type="match status" value="1"/>
</dbReference>
<dbReference type="PROSITE" id="PS50082">
    <property type="entry name" value="WD_REPEATS_2"/>
    <property type="match status" value="11"/>
</dbReference>
<dbReference type="PROSITE" id="PS50294">
    <property type="entry name" value="WD_REPEATS_REGION"/>
    <property type="match status" value="11"/>
</dbReference>
<dbReference type="PROSITE" id="PS00678">
    <property type="entry name" value="WD_REPEATS_1"/>
    <property type="match status" value="9"/>
</dbReference>
<feature type="repeat" description="WD" evidence="3">
    <location>
        <begin position="1365"/>
        <end position="1406"/>
    </location>
</feature>
<dbReference type="InterPro" id="IPR015943">
    <property type="entry name" value="WD40/YVTN_repeat-like_dom_sf"/>
</dbReference>
<dbReference type="Gene3D" id="2.130.10.10">
    <property type="entry name" value="YVTN repeat-like/Quinoprotein amine dehydrogenase"/>
    <property type="match status" value="5"/>
</dbReference>
<feature type="repeat" description="WD" evidence="3">
    <location>
        <begin position="1533"/>
        <end position="1574"/>
    </location>
</feature>
<dbReference type="PANTHER" id="PTHR19848">
    <property type="entry name" value="WD40 REPEAT PROTEIN"/>
    <property type="match status" value="1"/>
</dbReference>
<dbReference type="PRINTS" id="PR00320">
    <property type="entry name" value="GPROTEINBRPT"/>
</dbReference>
<comment type="caution">
    <text evidence="7">The sequence shown here is derived from an EMBL/GenBank/DDBJ whole genome shotgun (WGS) entry which is preliminary data.</text>
</comment>
<reference evidence="7" key="1">
    <citation type="submission" date="2021-11" db="EMBL/GenBank/DDBJ databases">
        <authorList>
            <person name="Herlambang A."/>
            <person name="Guo Y."/>
            <person name="Takashima Y."/>
            <person name="Nishizawa T."/>
        </authorList>
    </citation>
    <scope>NUCLEOTIDE SEQUENCE</scope>
    <source>
        <strain evidence="7">E1425</strain>
    </source>
</reference>
<dbReference type="Pfam" id="PF23948">
    <property type="entry name" value="ARM_5"/>
    <property type="match status" value="1"/>
</dbReference>
<evidence type="ECO:0000256" key="4">
    <source>
        <dbReference type="SAM" id="MobiDB-lite"/>
    </source>
</evidence>
<dbReference type="SUPFAM" id="SSF52540">
    <property type="entry name" value="P-loop containing nucleoside triphosphate hydrolases"/>
    <property type="match status" value="1"/>
</dbReference>